<feature type="region of interest" description="Disordered" evidence="1">
    <location>
        <begin position="23"/>
        <end position="75"/>
    </location>
</feature>
<evidence type="ECO:0000313" key="2">
    <source>
        <dbReference type="EMBL" id="CCA57472.1"/>
    </source>
</evidence>
<gene>
    <name evidence="2" type="ordered locus">SVEN_4186</name>
</gene>
<evidence type="ECO:0000313" key="3">
    <source>
        <dbReference type="Proteomes" id="UP000006854"/>
    </source>
</evidence>
<name>F2RHE4_STRVP</name>
<feature type="compositionally biased region" description="Basic and acidic residues" evidence="1">
    <location>
        <begin position="45"/>
        <end position="58"/>
    </location>
</feature>
<protein>
    <submittedName>
        <fullName evidence="2">Uncharacterized protein</fullName>
    </submittedName>
</protein>
<dbReference type="Proteomes" id="UP000006854">
    <property type="component" value="Chromosome"/>
</dbReference>
<reference evidence="2 3" key="1">
    <citation type="journal article" date="2011" name="BMC Genomics">
        <title>Genome-wide analysis of the role of GlnR in Streptomyces venezuelae provides new insights into global nitrogen regulation in actinomycetes.</title>
        <authorList>
            <person name="Pullan S.T."/>
            <person name="Bibb M.J."/>
            <person name="Merrick M."/>
        </authorList>
    </citation>
    <scope>NUCLEOTIDE SEQUENCE [LARGE SCALE GENOMIC DNA]</scope>
    <source>
        <strain evidence="2">ATCC 10712</strain>
    </source>
</reference>
<organism evidence="2 3">
    <name type="scientific">Streptomyces venezuelae (strain ATCC 10712 / CBS 650.69 / DSM 40230 / JCM 4526 / NBRC 13096 / PD 04745)</name>
    <dbReference type="NCBI Taxonomy" id="953739"/>
    <lineage>
        <taxon>Bacteria</taxon>
        <taxon>Bacillati</taxon>
        <taxon>Actinomycetota</taxon>
        <taxon>Actinomycetes</taxon>
        <taxon>Kitasatosporales</taxon>
        <taxon>Streptomycetaceae</taxon>
        <taxon>Streptomyces</taxon>
    </lineage>
</organism>
<dbReference type="KEGG" id="sve:SVEN_4186"/>
<accession>F2RHE4</accession>
<evidence type="ECO:0000256" key="1">
    <source>
        <dbReference type="SAM" id="MobiDB-lite"/>
    </source>
</evidence>
<dbReference type="STRING" id="953739.SVEN_4186"/>
<dbReference type="PATRIC" id="fig|953739.5.peg.6685"/>
<dbReference type="AlphaFoldDB" id="F2RHE4"/>
<proteinExistence type="predicted"/>
<keyword evidence="3" id="KW-1185">Reference proteome</keyword>
<dbReference type="EMBL" id="FR845719">
    <property type="protein sequence ID" value="CCA57472.1"/>
    <property type="molecule type" value="Genomic_DNA"/>
</dbReference>
<dbReference type="HOGENOM" id="CLU_2669688_0_0_11"/>
<sequence>MAAGLPRRVVVFQALSDDECDVGEEGLARDVGDVGNEPSGVRGGTGEDSHAREGEDKSGTLPSGPRQILRPSAAS</sequence>